<reference evidence="4" key="1">
    <citation type="submission" date="2016-10" db="EMBL/GenBank/DDBJ databases">
        <authorList>
            <person name="Varghese N."/>
            <person name="Submissions S."/>
        </authorList>
    </citation>
    <scope>NUCLEOTIDE SEQUENCE [LARGE SCALE GENOMIC DNA]</scope>
    <source>
        <strain evidence="4">DSM 17298</strain>
    </source>
</reference>
<protein>
    <submittedName>
        <fullName evidence="3">Histidine kinase</fullName>
    </submittedName>
</protein>
<evidence type="ECO:0000256" key="1">
    <source>
        <dbReference type="SAM" id="Phobius"/>
    </source>
</evidence>
<evidence type="ECO:0000313" key="4">
    <source>
        <dbReference type="Proteomes" id="UP000236736"/>
    </source>
</evidence>
<dbReference type="RefSeq" id="WP_103926546.1">
    <property type="nucleotide sequence ID" value="NZ_FNVR01000039.1"/>
</dbReference>
<keyword evidence="3" id="KW-0418">Kinase</keyword>
<feature type="transmembrane region" description="Helical" evidence="1">
    <location>
        <begin position="37"/>
        <end position="55"/>
    </location>
</feature>
<feature type="transmembrane region" description="Helical" evidence="1">
    <location>
        <begin position="109"/>
        <end position="132"/>
    </location>
</feature>
<dbReference type="InterPro" id="IPR010559">
    <property type="entry name" value="Sig_transdc_His_kin_internal"/>
</dbReference>
<keyword evidence="1" id="KW-1133">Transmembrane helix</keyword>
<dbReference type="GO" id="GO:0000155">
    <property type="term" value="F:phosphorelay sensor kinase activity"/>
    <property type="evidence" value="ECO:0007669"/>
    <property type="project" value="InterPro"/>
</dbReference>
<dbReference type="InterPro" id="IPR050640">
    <property type="entry name" value="Bact_2-comp_sensor_kinase"/>
</dbReference>
<dbReference type="GO" id="GO:0016020">
    <property type="term" value="C:membrane"/>
    <property type="evidence" value="ECO:0007669"/>
    <property type="project" value="InterPro"/>
</dbReference>
<feature type="domain" description="Signal transduction histidine kinase internal region" evidence="2">
    <location>
        <begin position="153"/>
        <end position="232"/>
    </location>
</feature>
<accession>A0A1H6AAN1</accession>
<feature type="transmembrane region" description="Helical" evidence="1">
    <location>
        <begin position="76"/>
        <end position="97"/>
    </location>
</feature>
<proteinExistence type="predicted"/>
<gene>
    <name evidence="3" type="ORF">SAMN03080598_03993</name>
</gene>
<sequence>MFSHRKSHWFAAILGVYSFFNIYLLDGDRLFAVAVEPFPLFFLILILTFSVWYINRLVERLTSKNTPKIHPLIQQFVISVIAVLILAFISAQISGLILGGPFGFSWQNFLLSAAFTSRINLFLNCVNAIYFFSEKLKEKAIEAEKLKTLTADAKLQSVNSQLNPHFFFNNLSTLSVLIHQDANAADRYLQKLSEIYRYILRNKSNELIPLAEELDFLNKYIELLTIRFEESLKFSIDVKNAGFQKLIPPAVLQLLVENVVKHNYFTRKEPLEVFISSDEAYLQIYNKKQPKEVVEFSSGIGLQNISDRYRFLDCDIRVEDEADHFMVELPLIDDKTLTSSRRRTASTSPH</sequence>
<name>A0A1H6AAN1_9BACT</name>
<evidence type="ECO:0000313" key="3">
    <source>
        <dbReference type="EMBL" id="SEG45115.1"/>
    </source>
</evidence>
<dbReference type="EMBL" id="FNVR01000039">
    <property type="protein sequence ID" value="SEG45115.1"/>
    <property type="molecule type" value="Genomic_DNA"/>
</dbReference>
<organism evidence="3 4">
    <name type="scientific">Algoriphagus boritolerans DSM 17298 = JCM 18970</name>
    <dbReference type="NCBI Taxonomy" id="1120964"/>
    <lineage>
        <taxon>Bacteria</taxon>
        <taxon>Pseudomonadati</taxon>
        <taxon>Bacteroidota</taxon>
        <taxon>Cytophagia</taxon>
        <taxon>Cytophagales</taxon>
        <taxon>Cyclobacteriaceae</taxon>
        <taxon>Algoriphagus</taxon>
    </lineage>
</organism>
<dbReference type="Proteomes" id="UP000236736">
    <property type="component" value="Unassembled WGS sequence"/>
</dbReference>
<keyword evidence="1" id="KW-0472">Membrane</keyword>
<dbReference type="Pfam" id="PF06580">
    <property type="entry name" value="His_kinase"/>
    <property type="match status" value="1"/>
</dbReference>
<keyword evidence="4" id="KW-1185">Reference proteome</keyword>
<dbReference type="OrthoDB" id="927174at2"/>
<dbReference type="PANTHER" id="PTHR34220">
    <property type="entry name" value="SENSOR HISTIDINE KINASE YPDA"/>
    <property type="match status" value="1"/>
</dbReference>
<keyword evidence="3" id="KW-0808">Transferase</keyword>
<dbReference type="STRING" id="1120964.GCA_001313265_06881"/>
<evidence type="ECO:0000259" key="2">
    <source>
        <dbReference type="Pfam" id="PF06580"/>
    </source>
</evidence>
<dbReference type="AlphaFoldDB" id="A0A1H6AAN1"/>
<dbReference type="PANTHER" id="PTHR34220:SF7">
    <property type="entry name" value="SENSOR HISTIDINE KINASE YPDA"/>
    <property type="match status" value="1"/>
</dbReference>
<keyword evidence="1" id="KW-0812">Transmembrane</keyword>
<feature type="transmembrane region" description="Helical" evidence="1">
    <location>
        <begin position="7"/>
        <end position="25"/>
    </location>
</feature>